<dbReference type="AlphaFoldDB" id="A0A2T3ZE86"/>
<dbReference type="Proteomes" id="UP000240493">
    <property type="component" value="Unassembled WGS sequence"/>
</dbReference>
<protein>
    <submittedName>
        <fullName evidence="1">Uncharacterized protein</fullName>
    </submittedName>
</protein>
<evidence type="ECO:0000313" key="2">
    <source>
        <dbReference type="Proteomes" id="UP000240493"/>
    </source>
</evidence>
<dbReference type="OrthoDB" id="3244603at2759"/>
<proteinExistence type="predicted"/>
<organism evidence="1 2">
    <name type="scientific">Trichoderma asperellum (strain ATCC 204424 / CBS 433.97 / NBRC 101777)</name>
    <dbReference type="NCBI Taxonomy" id="1042311"/>
    <lineage>
        <taxon>Eukaryota</taxon>
        <taxon>Fungi</taxon>
        <taxon>Dikarya</taxon>
        <taxon>Ascomycota</taxon>
        <taxon>Pezizomycotina</taxon>
        <taxon>Sordariomycetes</taxon>
        <taxon>Hypocreomycetidae</taxon>
        <taxon>Hypocreales</taxon>
        <taxon>Hypocreaceae</taxon>
        <taxon>Trichoderma</taxon>
    </lineage>
</organism>
<evidence type="ECO:0000313" key="1">
    <source>
        <dbReference type="EMBL" id="PTB43127.1"/>
    </source>
</evidence>
<dbReference type="EMBL" id="KZ679259">
    <property type="protein sequence ID" value="PTB43127.1"/>
    <property type="molecule type" value="Genomic_DNA"/>
</dbReference>
<reference evidence="1 2" key="1">
    <citation type="submission" date="2016-07" db="EMBL/GenBank/DDBJ databases">
        <title>Multiple horizontal gene transfer events from other fungi enriched the ability of initially mycotrophic Trichoderma (Ascomycota) to feed on dead plant biomass.</title>
        <authorList>
            <consortium name="DOE Joint Genome Institute"/>
            <person name="Aerts A."/>
            <person name="Atanasova L."/>
            <person name="Chenthamara K."/>
            <person name="Zhang J."/>
            <person name="Grujic M."/>
            <person name="Henrissat B."/>
            <person name="Kuo A."/>
            <person name="Salamov A."/>
            <person name="Lipzen A."/>
            <person name="Labutti K."/>
            <person name="Barry K."/>
            <person name="Miao Y."/>
            <person name="Rahimi M.J."/>
            <person name="Shen Q."/>
            <person name="Grigoriev I.V."/>
            <person name="Kubicek C.P."/>
            <person name="Druzhinina I.S."/>
        </authorList>
    </citation>
    <scope>NUCLEOTIDE SEQUENCE [LARGE SCALE GENOMIC DNA]</scope>
    <source>
        <strain evidence="1 2">CBS 433.97</strain>
    </source>
</reference>
<sequence>MPRRLRWLIPAVRFATESRPSYADSDLELEEKRPEHADIYDALSPMGLIDPGSRRLSEHKLLELSDDIRAHLLEDASLGDSAEVVKRTLRELVRDESGAMPVLDFATIQNARLDKLLSDILALGHQQTSLHPRPRIDTLTAERLQRLWMARFREKYFNIDQIRHQSLSKTGRLKDVTFNNAATDNWELWQAENCKTLSGLESNLQFKPGQYIIRQYGHKQNLQNRLHRIIVTLERVAGQPSMTNLAKVPRPSQMDDWVLFEKFEGETIRQNHGEQSFLDWKMMKAQERMERRQWRRALEVGAALTMARRARYSYGMRDLGIKEKT</sequence>
<gene>
    <name evidence="1" type="ORF">M441DRAFT_35516</name>
</gene>
<accession>A0A2T3ZE86</accession>
<name>A0A2T3ZE86_TRIA4</name>
<keyword evidence="2" id="KW-1185">Reference proteome</keyword>